<dbReference type="GO" id="GO:0009279">
    <property type="term" value="C:cell outer membrane"/>
    <property type="evidence" value="ECO:0007669"/>
    <property type="project" value="UniProtKB-SubCell"/>
</dbReference>
<dbReference type="GO" id="GO:0015288">
    <property type="term" value="F:porin activity"/>
    <property type="evidence" value="ECO:0007669"/>
    <property type="project" value="TreeGrafter"/>
</dbReference>
<keyword evidence="4" id="KW-1134">Transmembrane beta strand</keyword>
<sequence length="429" mass="47724">MLKNTIYISLVTILLSGSGFAQTPLTLEKCRNEALANNKQIQSSGLQVKKAEASVKEAGTAYLPSIDGSGSAMYIPNLEELKQFGFDRESLELYQAQITAQQAIYAGGKVRLSNKMAQKGVEIAKNAQVKQNAEIILQTDKAYWNLVAMQEQKKVVDRYTEALDSLEEQLQASYDLGLIPKSEILQVRVKKNEAEVTAIEVKNAIRLLQMNLAQTIGRPLDEAIVASQEPILTQKKTRNKNNTSDEGAGNRPEIKILKNRVDLARMEKKLTRADYLPQIGAQVSYGYLEAPDISPGSWQLNAGASLSIPIIHWREKKHKTQKAEISQQMAKLELQNTRELVNLEISQTRLKLEESTEKIQLARRNLAEATESLSEVEISYNAGLNTITDLLNAQAAHQRARASLVQARSDYQIFKASWMKATGKLGVTN</sequence>
<comment type="caution">
    <text evidence="10">The sequence shown here is derived from an EMBL/GenBank/DDBJ whole genome shotgun (WGS) entry which is preliminary data.</text>
</comment>
<organism evidence="10 11">
    <name type="scientific">Marinilabilia rubra</name>
    <dbReference type="NCBI Taxonomy" id="2162893"/>
    <lineage>
        <taxon>Bacteria</taxon>
        <taxon>Pseudomonadati</taxon>
        <taxon>Bacteroidota</taxon>
        <taxon>Bacteroidia</taxon>
        <taxon>Marinilabiliales</taxon>
        <taxon>Marinilabiliaceae</taxon>
        <taxon>Marinilabilia</taxon>
    </lineage>
</organism>
<keyword evidence="7" id="KW-0998">Cell outer membrane</keyword>
<feature type="chain" id="PRO_5015637710" evidence="9">
    <location>
        <begin position="22"/>
        <end position="429"/>
    </location>
</feature>
<proteinExistence type="inferred from homology"/>
<keyword evidence="9" id="KW-0732">Signal</keyword>
<evidence type="ECO:0000256" key="2">
    <source>
        <dbReference type="ARBA" id="ARBA00007613"/>
    </source>
</evidence>
<accession>A0A2U2B4K9</accession>
<dbReference type="PANTHER" id="PTHR30026:SF20">
    <property type="entry name" value="OUTER MEMBRANE PROTEIN TOLC"/>
    <property type="match status" value="1"/>
</dbReference>
<evidence type="ECO:0000256" key="8">
    <source>
        <dbReference type="SAM" id="Coils"/>
    </source>
</evidence>
<evidence type="ECO:0000256" key="9">
    <source>
        <dbReference type="SAM" id="SignalP"/>
    </source>
</evidence>
<evidence type="ECO:0000256" key="1">
    <source>
        <dbReference type="ARBA" id="ARBA00004442"/>
    </source>
</evidence>
<feature type="coiled-coil region" evidence="8">
    <location>
        <begin position="149"/>
        <end position="176"/>
    </location>
</feature>
<dbReference type="AlphaFoldDB" id="A0A2U2B4K9"/>
<comment type="subcellular location">
    <subcellularLocation>
        <location evidence="1">Cell outer membrane</location>
    </subcellularLocation>
</comment>
<dbReference type="Gene3D" id="1.20.1600.10">
    <property type="entry name" value="Outer membrane efflux proteins (OEP)"/>
    <property type="match status" value="1"/>
</dbReference>
<keyword evidence="6" id="KW-0472">Membrane</keyword>
<evidence type="ECO:0000313" key="10">
    <source>
        <dbReference type="EMBL" id="PWD97999.1"/>
    </source>
</evidence>
<keyword evidence="5" id="KW-0812">Transmembrane</keyword>
<evidence type="ECO:0000313" key="11">
    <source>
        <dbReference type="Proteomes" id="UP000244956"/>
    </source>
</evidence>
<evidence type="ECO:0000256" key="7">
    <source>
        <dbReference type="ARBA" id="ARBA00023237"/>
    </source>
</evidence>
<feature type="signal peptide" evidence="9">
    <location>
        <begin position="1"/>
        <end position="21"/>
    </location>
</feature>
<dbReference type="OrthoDB" id="9807719at2"/>
<dbReference type="SUPFAM" id="SSF56954">
    <property type="entry name" value="Outer membrane efflux proteins (OEP)"/>
    <property type="match status" value="1"/>
</dbReference>
<reference evidence="10 11" key="1">
    <citation type="submission" date="2018-05" db="EMBL/GenBank/DDBJ databases">
        <title>Marinilabilia rubrum sp. nov., isolated from saltern sediment.</title>
        <authorList>
            <person name="Zhang R."/>
        </authorList>
    </citation>
    <scope>NUCLEOTIDE SEQUENCE [LARGE SCALE GENOMIC DNA]</scope>
    <source>
        <strain evidence="10 11">WTE16</strain>
    </source>
</reference>
<dbReference type="GO" id="GO:1990281">
    <property type="term" value="C:efflux pump complex"/>
    <property type="evidence" value="ECO:0007669"/>
    <property type="project" value="TreeGrafter"/>
</dbReference>
<keyword evidence="8" id="KW-0175">Coiled coil</keyword>
<dbReference type="Pfam" id="PF02321">
    <property type="entry name" value="OEP"/>
    <property type="match status" value="2"/>
</dbReference>
<dbReference type="GO" id="GO:0015562">
    <property type="term" value="F:efflux transmembrane transporter activity"/>
    <property type="evidence" value="ECO:0007669"/>
    <property type="project" value="InterPro"/>
</dbReference>
<protein>
    <submittedName>
        <fullName evidence="10">TolC family protein</fullName>
    </submittedName>
</protein>
<name>A0A2U2B4K9_9BACT</name>
<comment type="similarity">
    <text evidence="2">Belongs to the outer membrane factor (OMF) (TC 1.B.17) family.</text>
</comment>
<evidence type="ECO:0000256" key="3">
    <source>
        <dbReference type="ARBA" id="ARBA00022448"/>
    </source>
</evidence>
<keyword evidence="11" id="KW-1185">Reference proteome</keyword>
<feature type="coiled-coil region" evidence="8">
    <location>
        <begin position="315"/>
        <end position="379"/>
    </location>
</feature>
<keyword evidence="3" id="KW-0813">Transport</keyword>
<dbReference type="InterPro" id="IPR051906">
    <property type="entry name" value="TolC-like"/>
</dbReference>
<dbReference type="InterPro" id="IPR003423">
    <property type="entry name" value="OMP_efflux"/>
</dbReference>
<dbReference type="PANTHER" id="PTHR30026">
    <property type="entry name" value="OUTER MEMBRANE PROTEIN TOLC"/>
    <property type="match status" value="1"/>
</dbReference>
<gene>
    <name evidence="10" type="ORF">DDZ16_18000</name>
</gene>
<dbReference type="EMBL" id="QEWP01000021">
    <property type="protein sequence ID" value="PWD97999.1"/>
    <property type="molecule type" value="Genomic_DNA"/>
</dbReference>
<evidence type="ECO:0000256" key="6">
    <source>
        <dbReference type="ARBA" id="ARBA00023136"/>
    </source>
</evidence>
<evidence type="ECO:0000256" key="5">
    <source>
        <dbReference type="ARBA" id="ARBA00022692"/>
    </source>
</evidence>
<dbReference type="Proteomes" id="UP000244956">
    <property type="component" value="Unassembled WGS sequence"/>
</dbReference>
<evidence type="ECO:0000256" key="4">
    <source>
        <dbReference type="ARBA" id="ARBA00022452"/>
    </source>
</evidence>